<dbReference type="InterPro" id="IPR035979">
    <property type="entry name" value="RBD_domain_sf"/>
</dbReference>
<evidence type="ECO:0000313" key="4">
    <source>
        <dbReference type="EMBL" id="JAT46719.1"/>
    </source>
</evidence>
<protein>
    <submittedName>
        <fullName evidence="4">Glycine-rich RNA-binding protein 2, mitochondrial</fullName>
    </submittedName>
</protein>
<organism evidence="4">
    <name type="scientific">Anthurium amnicola</name>
    <dbReference type="NCBI Taxonomy" id="1678845"/>
    <lineage>
        <taxon>Eukaryota</taxon>
        <taxon>Viridiplantae</taxon>
        <taxon>Streptophyta</taxon>
        <taxon>Embryophyta</taxon>
        <taxon>Tracheophyta</taxon>
        <taxon>Spermatophyta</taxon>
        <taxon>Magnoliopsida</taxon>
        <taxon>Liliopsida</taxon>
        <taxon>Araceae</taxon>
        <taxon>Pothoideae</taxon>
        <taxon>Potheae</taxon>
        <taxon>Anthurium</taxon>
    </lineage>
</organism>
<evidence type="ECO:0000256" key="1">
    <source>
        <dbReference type="ARBA" id="ARBA00022884"/>
    </source>
</evidence>
<dbReference type="AlphaFoldDB" id="A0A1D1XWF7"/>
<accession>A0A1D1XWF7</accession>
<dbReference type="PROSITE" id="PS50102">
    <property type="entry name" value="RRM"/>
    <property type="match status" value="1"/>
</dbReference>
<dbReference type="InterPro" id="IPR048289">
    <property type="entry name" value="RRM2_NsCP33-like"/>
</dbReference>
<name>A0A1D1XWF7_9ARAE</name>
<dbReference type="InterPro" id="IPR000504">
    <property type="entry name" value="RRM_dom"/>
</dbReference>
<gene>
    <name evidence="4" type="primary">GRP2_1</name>
    <name evidence="4" type="ORF">g.30304</name>
</gene>
<feature type="domain" description="RRM" evidence="3">
    <location>
        <begin position="39"/>
        <end position="117"/>
    </location>
</feature>
<dbReference type="EMBL" id="GDJX01021217">
    <property type="protein sequence ID" value="JAT46719.1"/>
    <property type="molecule type" value="Transcribed_RNA"/>
</dbReference>
<proteinExistence type="predicted"/>
<dbReference type="SMART" id="SM00360">
    <property type="entry name" value="RRM"/>
    <property type="match status" value="1"/>
</dbReference>
<dbReference type="GO" id="GO:0003723">
    <property type="term" value="F:RNA binding"/>
    <property type="evidence" value="ECO:0007669"/>
    <property type="project" value="UniProtKB-UniRule"/>
</dbReference>
<reference evidence="4" key="1">
    <citation type="submission" date="2015-07" db="EMBL/GenBank/DDBJ databases">
        <title>Transcriptome Assembly of Anthurium amnicola.</title>
        <authorList>
            <person name="Suzuki J."/>
        </authorList>
    </citation>
    <scope>NUCLEOTIDE SEQUENCE</scope>
</reference>
<dbReference type="Pfam" id="PF00076">
    <property type="entry name" value="RRM_1"/>
    <property type="match status" value="1"/>
</dbReference>
<dbReference type="SUPFAM" id="SSF54928">
    <property type="entry name" value="RNA-binding domain, RBD"/>
    <property type="match status" value="1"/>
</dbReference>
<dbReference type="PANTHER" id="PTHR48027">
    <property type="entry name" value="HETEROGENEOUS NUCLEAR RIBONUCLEOPROTEIN 87F-RELATED"/>
    <property type="match status" value="1"/>
</dbReference>
<evidence type="ECO:0000256" key="2">
    <source>
        <dbReference type="PROSITE-ProRule" id="PRU00176"/>
    </source>
</evidence>
<evidence type="ECO:0000259" key="3">
    <source>
        <dbReference type="PROSITE" id="PS50102"/>
    </source>
</evidence>
<keyword evidence="1 2" id="KW-0694">RNA-binding</keyword>
<dbReference type="CDD" id="cd21608">
    <property type="entry name" value="RRM2_NsCP33_like"/>
    <property type="match status" value="1"/>
</dbReference>
<dbReference type="InterPro" id="IPR012677">
    <property type="entry name" value="Nucleotide-bd_a/b_plait_sf"/>
</dbReference>
<dbReference type="InterPro" id="IPR052462">
    <property type="entry name" value="SLIRP/GR-RBP-like"/>
</dbReference>
<sequence length="138" mass="14788">MAAFRRLSRLYNSSGTTVCLHQNSRPLPAQLVPTRGVASKLFVAGLSYFTTEQGLSEAFSQCGQVLEAKIAVDRGSGRSKGFGFVTFACEDEAEKAISEMNGKVLNGRTIYVETSKPIQIFQSSPPIARGPPDPSSNG</sequence>
<dbReference type="Gene3D" id="3.30.70.330">
    <property type="match status" value="1"/>
</dbReference>